<reference evidence="3" key="1">
    <citation type="submission" date="2025-08" db="UniProtKB">
        <authorList>
            <consortium name="RefSeq"/>
        </authorList>
    </citation>
    <scope>IDENTIFICATION</scope>
    <source>
        <tissue evidence="3">Stem</tissue>
    </source>
</reference>
<dbReference type="GeneID" id="103496296"/>
<dbReference type="AlphaFoldDB" id="A0A1S3C3M0"/>
<accession>A0A1S3C3M0</accession>
<dbReference type="Gene3D" id="1.25.40.10">
    <property type="entry name" value="Tetratricopeptide repeat domain"/>
    <property type="match status" value="1"/>
</dbReference>
<evidence type="ECO:0000256" key="1">
    <source>
        <dbReference type="SAM" id="MobiDB-lite"/>
    </source>
</evidence>
<evidence type="ECO:0000313" key="2">
    <source>
        <dbReference type="Proteomes" id="UP001652600"/>
    </source>
</evidence>
<dbReference type="Proteomes" id="UP001652600">
    <property type="component" value="Chromosome 11"/>
</dbReference>
<dbReference type="SMART" id="SM00028">
    <property type="entry name" value="TPR"/>
    <property type="match status" value="3"/>
</dbReference>
<dbReference type="eggNOG" id="ENOG502QSZG">
    <property type="taxonomic scope" value="Eukaryota"/>
</dbReference>
<dbReference type="Gramene" id="MELO3C019651.2.1">
    <property type="protein sequence ID" value="MELO3C019651.2.1"/>
    <property type="gene ID" value="MELO3C019651.2"/>
</dbReference>
<feature type="compositionally biased region" description="Acidic residues" evidence="1">
    <location>
        <begin position="257"/>
        <end position="273"/>
    </location>
</feature>
<dbReference type="InterPro" id="IPR011990">
    <property type="entry name" value="TPR-like_helical_dom_sf"/>
</dbReference>
<keyword evidence="2" id="KW-1185">Reference proteome</keyword>
<dbReference type="InParanoid" id="A0A1S3C3M0"/>
<dbReference type="PANTHER" id="PTHR47541">
    <property type="entry name" value="TETRATRICOPEPTIDE REPEAT (TPR)-LIKE SUPERFAMILY PROTEIN"/>
    <property type="match status" value="1"/>
</dbReference>
<organism evidence="2 3">
    <name type="scientific">Cucumis melo</name>
    <name type="common">Muskmelon</name>
    <dbReference type="NCBI Taxonomy" id="3656"/>
    <lineage>
        <taxon>Eukaryota</taxon>
        <taxon>Viridiplantae</taxon>
        <taxon>Streptophyta</taxon>
        <taxon>Embryophyta</taxon>
        <taxon>Tracheophyta</taxon>
        <taxon>Spermatophyta</taxon>
        <taxon>Magnoliopsida</taxon>
        <taxon>eudicotyledons</taxon>
        <taxon>Gunneridae</taxon>
        <taxon>Pentapetalae</taxon>
        <taxon>rosids</taxon>
        <taxon>fabids</taxon>
        <taxon>Cucurbitales</taxon>
        <taxon>Cucurbitaceae</taxon>
        <taxon>Benincaseae</taxon>
        <taxon>Cucumis</taxon>
    </lineage>
</organism>
<dbReference type="InterPro" id="IPR019734">
    <property type="entry name" value="TPR_rpt"/>
</dbReference>
<proteinExistence type="predicted"/>
<feature type="compositionally biased region" description="Polar residues" evidence="1">
    <location>
        <begin position="229"/>
        <end position="238"/>
    </location>
</feature>
<dbReference type="PANTHER" id="PTHR47541:SF1">
    <property type="entry name" value="TETRATRICOPEPTIDE REPEAT (TPR)-LIKE SUPERFAMILY PROTEIN"/>
    <property type="match status" value="1"/>
</dbReference>
<gene>
    <name evidence="3" type="primary">LOC103496296</name>
</gene>
<name>A0A1S3C3M0_CUCME</name>
<dbReference type="SUPFAM" id="SSF48452">
    <property type="entry name" value="TPR-like"/>
    <property type="match status" value="1"/>
</dbReference>
<dbReference type="KEGG" id="cmo:103496296"/>
<sequence>MPMATVPLNKIERAHQMYREGLYVEALRFYTEALSMAKTKSQRIALHSNRAACHLKLHDFNKAAEECTWVLELDHKHTGALMLRAQTLVTLKEYHSALFDVNRLIELNPSSEVYQNLHTRLKTQLSLAPIPESEAELEEEEEEEEYVDEFNVYAANEKCNEGKEYAVTPSFAQVQKPEHNCNLIEKKIIKTTQGNCGLSEVERVNQKVEVKLTTKSEVVAPREQIKKGITTQGPNGWQTIPKPKGHSALDYARWDRVEDDSSEDDDDDEEEDSGPQFRFRVRTVGVKPVK</sequence>
<evidence type="ECO:0000313" key="3">
    <source>
        <dbReference type="RefSeq" id="XP_008456309.2"/>
    </source>
</evidence>
<dbReference type="RefSeq" id="XP_008456309.2">
    <property type="nucleotide sequence ID" value="XM_008458087.3"/>
</dbReference>
<protein>
    <submittedName>
        <fullName evidence="3">Uncharacterized protein LOC103496296</fullName>
    </submittedName>
</protein>
<feature type="region of interest" description="Disordered" evidence="1">
    <location>
        <begin position="229"/>
        <end position="290"/>
    </location>
</feature>